<evidence type="ECO:0000313" key="2">
    <source>
        <dbReference type="Proteomes" id="UP000316621"/>
    </source>
</evidence>
<gene>
    <name evidence="1" type="ORF">C5167_025692</name>
</gene>
<accession>A0A4Y7JTS5</accession>
<proteinExistence type="predicted"/>
<protein>
    <submittedName>
        <fullName evidence="1">Uncharacterized protein</fullName>
    </submittedName>
</protein>
<reference evidence="1 2" key="1">
    <citation type="journal article" date="2018" name="Science">
        <title>The opium poppy genome and morphinan production.</title>
        <authorList>
            <person name="Guo L."/>
            <person name="Winzer T."/>
            <person name="Yang X."/>
            <person name="Li Y."/>
            <person name="Ning Z."/>
            <person name="He Z."/>
            <person name="Teodor R."/>
            <person name="Lu Y."/>
            <person name="Bowser T.A."/>
            <person name="Graham I.A."/>
            <person name="Ye K."/>
        </authorList>
    </citation>
    <scope>NUCLEOTIDE SEQUENCE [LARGE SCALE GENOMIC DNA]</scope>
    <source>
        <strain evidence="2">cv. HN1</strain>
        <tissue evidence="1">Leaves</tissue>
    </source>
</reference>
<dbReference type="EMBL" id="CM010719">
    <property type="protein sequence ID" value="RZC63956.1"/>
    <property type="molecule type" value="Genomic_DNA"/>
</dbReference>
<dbReference type="Proteomes" id="UP000316621">
    <property type="component" value="Chromosome 5"/>
</dbReference>
<dbReference type="Gramene" id="RZC63956">
    <property type="protein sequence ID" value="RZC63956"/>
    <property type="gene ID" value="C5167_025692"/>
</dbReference>
<dbReference type="AlphaFoldDB" id="A0A4Y7JTS5"/>
<organism evidence="1 2">
    <name type="scientific">Papaver somniferum</name>
    <name type="common">Opium poppy</name>
    <dbReference type="NCBI Taxonomy" id="3469"/>
    <lineage>
        <taxon>Eukaryota</taxon>
        <taxon>Viridiplantae</taxon>
        <taxon>Streptophyta</taxon>
        <taxon>Embryophyta</taxon>
        <taxon>Tracheophyta</taxon>
        <taxon>Spermatophyta</taxon>
        <taxon>Magnoliopsida</taxon>
        <taxon>Ranunculales</taxon>
        <taxon>Papaveraceae</taxon>
        <taxon>Papaveroideae</taxon>
        <taxon>Papaver</taxon>
    </lineage>
</organism>
<evidence type="ECO:0000313" key="1">
    <source>
        <dbReference type="EMBL" id="RZC63956.1"/>
    </source>
</evidence>
<name>A0A4Y7JTS5_PAPSO</name>
<sequence>MNELIKTYPVFDPENFVELETREMLKLMVGCCKALHIWKLTWESARVNEKATKLCQGVAAVNKFEDEAYNRVGYTIFLILLQMQSRNLVPFENL</sequence>
<keyword evidence="2" id="KW-1185">Reference proteome</keyword>